<feature type="transmembrane region" description="Helical" evidence="8">
    <location>
        <begin position="123"/>
        <end position="143"/>
    </location>
</feature>
<name>A0A6A9UQU8_9ACTN</name>
<feature type="transmembrane region" description="Helical" evidence="8">
    <location>
        <begin position="172"/>
        <end position="191"/>
    </location>
</feature>
<dbReference type="RefSeq" id="WP_156607795.1">
    <property type="nucleotide sequence ID" value="NZ_WPCU01000004.1"/>
</dbReference>
<proteinExistence type="inferred from homology"/>
<feature type="transmembrane region" description="Helical" evidence="8">
    <location>
        <begin position="34"/>
        <end position="53"/>
    </location>
</feature>
<dbReference type="PANTHER" id="PTHR36838:SF1">
    <property type="entry name" value="SLR1864 PROTEIN"/>
    <property type="match status" value="1"/>
</dbReference>
<sequence>MAGVLTGFATVVAVVLAGTLLAHLKVLDARGLRVIADVSFLLALPALMLLTISRVELDAELTANLAASAVSLLVSSGTYALVAGLVWRRGAGETLIGALTSGYVNAGNLGVAVAGFIVGDPAVVVPTLLVQLLLVQPASLVLLDHLAARGRERPADAEAPAPRRRSPWRRMVTNPLTVASAVGVLLAATGWRLPQVVEAPLTLLSGFAIPAMLLSYGVSLRLNPPPGRSGHNREVGLATGLKLVLQPVVAWGVASALGLTGPVLLGVVMTAALPSAQNIFLLSTRYRTGEAVAREVIAVTTMACLPVALVVTLLLG</sequence>
<reference evidence="9 10" key="1">
    <citation type="submission" date="2019-12" db="EMBL/GenBank/DDBJ databases">
        <title>Auraticoccus cholistani sp. nov., an actinomycete isolated from soil of Cholistan desert.</title>
        <authorList>
            <person name="Cheema M.T."/>
        </authorList>
    </citation>
    <scope>NUCLEOTIDE SEQUENCE [LARGE SCALE GENOMIC DNA]</scope>
    <source>
        <strain evidence="9 10">F435</strain>
    </source>
</reference>
<gene>
    <name evidence="9" type="ORF">GC722_02730</name>
</gene>
<feature type="transmembrane region" description="Helical" evidence="8">
    <location>
        <begin position="6"/>
        <end position="27"/>
    </location>
</feature>
<dbReference type="PANTHER" id="PTHR36838">
    <property type="entry name" value="AUXIN EFFLUX CARRIER FAMILY PROTEIN"/>
    <property type="match status" value="1"/>
</dbReference>
<feature type="transmembrane region" description="Helical" evidence="8">
    <location>
        <begin position="263"/>
        <end position="284"/>
    </location>
</feature>
<feature type="transmembrane region" description="Helical" evidence="8">
    <location>
        <begin position="296"/>
        <end position="315"/>
    </location>
</feature>
<evidence type="ECO:0000256" key="8">
    <source>
        <dbReference type="SAM" id="Phobius"/>
    </source>
</evidence>
<dbReference type="GO" id="GO:0055085">
    <property type="term" value="P:transmembrane transport"/>
    <property type="evidence" value="ECO:0007669"/>
    <property type="project" value="InterPro"/>
</dbReference>
<accession>A0A6A9UQU8</accession>
<dbReference type="AlphaFoldDB" id="A0A6A9UQU8"/>
<dbReference type="EMBL" id="WPCU01000004">
    <property type="protein sequence ID" value="MVA74948.1"/>
    <property type="molecule type" value="Genomic_DNA"/>
</dbReference>
<evidence type="ECO:0000256" key="1">
    <source>
        <dbReference type="ARBA" id="ARBA00004651"/>
    </source>
</evidence>
<evidence type="ECO:0000256" key="6">
    <source>
        <dbReference type="ARBA" id="ARBA00022989"/>
    </source>
</evidence>
<dbReference type="InterPro" id="IPR038770">
    <property type="entry name" value="Na+/solute_symporter_sf"/>
</dbReference>
<keyword evidence="10" id="KW-1185">Reference proteome</keyword>
<protein>
    <submittedName>
        <fullName evidence="9">AEC family transporter</fullName>
    </submittedName>
</protein>
<dbReference type="Pfam" id="PF03547">
    <property type="entry name" value="Mem_trans"/>
    <property type="match status" value="1"/>
</dbReference>
<evidence type="ECO:0000313" key="9">
    <source>
        <dbReference type="EMBL" id="MVA74948.1"/>
    </source>
</evidence>
<keyword evidence="6 8" id="KW-1133">Transmembrane helix</keyword>
<dbReference type="Gene3D" id="1.20.1530.20">
    <property type="match status" value="1"/>
</dbReference>
<evidence type="ECO:0000256" key="2">
    <source>
        <dbReference type="ARBA" id="ARBA00010145"/>
    </source>
</evidence>
<evidence type="ECO:0000256" key="5">
    <source>
        <dbReference type="ARBA" id="ARBA00022692"/>
    </source>
</evidence>
<comment type="similarity">
    <text evidence="2">Belongs to the auxin efflux carrier (TC 2.A.69) family.</text>
</comment>
<keyword evidence="3" id="KW-0813">Transport</keyword>
<keyword evidence="4" id="KW-1003">Cell membrane</keyword>
<keyword evidence="7 8" id="KW-0472">Membrane</keyword>
<dbReference type="InterPro" id="IPR004776">
    <property type="entry name" value="Mem_transp_PIN-like"/>
</dbReference>
<comment type="caution">
    <text evidence="9">The sequence shown here is derived from an EMBL/GenBank/DDBJ whole genome shotgun (WGS) entry which is preliminary data.</text>
</comment>
<feature type="transmembrane region" description="Helical" evidence="8">
    <location>
        <begin position="94"/>
        <end position="117"/>
    </location>
</feature>
<evidence type="ECO:0000256" key="7">
    <source>
        <dbReference type="ARBA" id="ARBA00023136"/>
    </source>
</evidence>
<comment type="subcellular location">
    <subcellularLocation>
        <location evidence="1">Cell membrane</location>
        <topology evidence="1">Multi-pass membrane protein</topology>
    </subcellularLocation>
</comment>
<dbReference type="GO" id="GO:0005886">
    <property type="term" value="C:plasma membrane"/>
    <property type="evidence" value="ECO:0007669"/>
    <property type="project" value="UniProtKB-SubCell"/>
</dbReference>
<organism evidence="9 10">
    <name type="scientific">Auraticoccus cholistanensis</name>
    <dbReference type="NCBI Taxonomy" id="2656650"/>
    <lineage>
        <taxon>Bacteria</taxon>
        <taxon>Bacillati</taxon>
        <taxon>Actinomycetota</taxon>
        <taxon>Actinomycetes</taxon>
        <taxon>Propionibacteriales</taxon>
        <taxon>Propionibacteriaceae</taxon>
        <taxon>Auraticoccus</taxon>
    </lineage>
</organism>
<feature type="transmembrane region" description="Helical" evidence="8">
    <location>
        <begin position="65"/>
        <end position="87"/>
    </location>
</feature>
<evidence type="ECO:0000313" key="10">
    <source>
        <dbReference type="Proteomes" id="UP000435304"/>
    </source>
</evidence>
<evidence type="ECO:0000256" key="3">
    <source>
        <dbReference type="ARBA" id="ARBA00022448"/>
    </source>
</evidence>
<dbReference type="Proteomes" id="UP000435304">
    <property type="component" value="Unassembled WGS sequence"/>
</dbReference>
<feature type="transmembrane region" description="Helical" evidence="8">
    <location>
        <begin position="235"/>
        <end position="257"/>
    </location>
</feature>
<evidence type="ECO:0000256" key="4">
    <source>
        <dbReference type="ARBA" id="ARBA00022475"/>
    </source>
</evidence>
<keyword evidence="5 8" id="KW-0812">Transmembrane</keyword>
<feature type="transmembrane region" description="Helical" evidence="8">
    <location>
        <begin position="203"/>
        <end position="223"/>
    </location>
</feature>